<protein>
    <submittedName>
        <fullName evidence="4">CehA/McbA family metallohydrolase</fullName>
    </submittedName>
</protein>
<sequence>MKKSLFLLAILACTFESFAQWTNHYPKVDGFGHHVYLEGFELPVLNSGPNYPAISPDGSTIAFSAKGWLWLMDTKSKIAKRITSSGGMDSRPQWSADGKFIVFIRDSGDDTGIYKINSETLSETMVIDEAVLELDPSFSVSGDILFTSAKNGPLNIWKHSETGGTQPITRDRGVQRKAYALSDGSVVYLAKGGSNRIVRQMNNGEISILAEDWITSQTDLAVSPDERYIAYTWPQDDDYELRLMDINIPSSNILLTKSDGLPMAPAFSPDGQWIYYSETNSQERTELKRISLNGGKPELYMPSKWDWNTPTGKITLKTSVDGNPAPVRMSVTDSNGHPIIPEEGAVRFDGQNGMVFFYADKEITLEMPAGDGSVTIVQGFETTAKTESFTTKAGENSTVAMDLNRIWSAVANGWYSGDNHFHLNYGGTYQLDTEDLVLPMKGEQLDVGFPLLANLHNRFLEQDLWGQEYTKGPMIFYGQEVRSHFLGHLGLIGTSELFWPWIWGPGYQVYGTDDRLNSEVLHFAQDKGGLAGYVHPVADKDPFTEEGMTGIPVSLVADGVLGEADWLEVACLWTDEIGTGTLWHQFLNLGIPMAASAGSDVMTDYYHTMAVGATRVYVRPDGILSKEYYLKALKEGRSFVSNGPMIEFEVNGMRPGDVLGSGGNKVSWTLDIHSPVPCEKVEILVNGEVVVSKKGFVEAGSHSYKGKISVPENGWISARVYGGTTVWPVMDSYPFAESSPVWISSPGTADPEAARAAAVKLLDALNAAEVMLKNRYGDNPVENNLKQFGKAREKLNTLIEAK</sequence>
<evidence type="ECO:0000256" key="2">
    <source>
        <dbReference type="SAM" id="SignalP"/>
    </source>
</evidence>
<dbReference type="NCBIfam" id="NF038032">
    <property type="entry name" value="CehA_McbA_metalo"/>
    <property type="match status" value="1"/>
</dbReference>
<dbReference type="PANTHER" id="PTHR36842">
    <property type="entry name" value="PROTEIN TOLB HOMOLOG"/>
    <property type="match status" value="1"/>
</dbReference>
<proteinExistence type="inferred from homology"/>
<evidence type="ECO:0000256" key="1">
    <source>
        <dbReference type="ARBA" id="ARBA00009820"/>
    </source>
</evidence>
<comment type="similarity">
    <text evidence="1">Belongs to the TolB family.</text>
</comment>
<gene>
    <name evidence="4" type="ORF">LDX50_29660</name>
</gene>
<dbReference type="Pfam" id="PF16472">
    <property type="entry name" value="DUF5050"/>
    <property type="match status" value="1"/>
</dbReference>
<dbReference type="AlphaFoldDB" id="A0A9X1HXC3"/>
<dbReference type="Proteomes" id="UP001139409">
    <property type="component" value="Unassembled WGS sequence"/>
</dbReference>
<evidence type="ECO:0000313" key="5">
    <source>
        <dbReference type="Proteomes" id="UP001139409"/>
    </source>
</evidence>
<comment type="caution">
    <text evidence="4">The sequence shown here is derived from an EMBL/GenBank/DDBJ whole genome shotgun (WGS) entry which is preliminary data.</text>
</comment>
<dbReference type="RefSeq" id="WP_225699937.1">
    <property type="nucleotide sequence ID" value="NZ_JAIXNE010000009.1"/>
</dbReference>
<evidence type="ECO:0000259" key="3">
    <source>
        <dbReference type="Pfam" id="PF16472"/>
    </source>
</evidence>
<organism evidence="4 5">
    <name type="scientific">Fulvivirga sedimenti</name>
    <dbReference type="NCBI Taxonomy" id="2879465"/>
    <lineage>
        <taxon>Bacteria</taxon>
        <taxon>Pseudomonadati</taxon>
        <taxon>Bacteroidota</taxon>
        <taxon>Cytophagia</taxon>
        <taxon>Cytophagales</taxon>
        <taxon>Fulvivirgaceae</taxon>
        <taxon>Fulvivirga</taxon>
    </lineage>
</organism>
<reference evidence="4" key="1">
    <citation type="submission" date="2021-09" db="EMBL/GenBank/DDBJ databases">
        <title>Fulvivirga sp. isolated from coastal sediment.</title>
        <authorList>
            <person name="Yu H."/>
        </authorList>
    </citation>
    <scope>NUCLEOTIDE SEQUENCE</scope>
    <source>
        <strain evidence="4">1062</strain>
    </source>
</reference>
<dbReference type="Gene3D" id="2.120.10.30">
    <property type="entry name" value="TolB, C-terminal domain"/>
    <property type="match status" value="2"/>
</dbReference>
<dbReference type="InterPro" id="IPR011659">
    <property type="entry name" value="WD40"/>
</dbReference>
<dbReference type="InterPro" id="IPR011042">
    <property type="entry name" value="6-blade_b-propeller_TolB-like"/>
</dbReference>
<dbReference type="SUPFAM" id="SSF82171">
    <property type="entry name" value="DPP6 N-terminal domain-like"/>
    <property type="match status" value="1"/>
</dbReference>
<feature type="domain" description="Prolow-density lipoprotein receptor-related protein 1-like beta-propeller" evidence="3">
    <location>
        <begin position="68"/>
        <end position="295"/>
    </location>
</feature>
<name>A0A9X1HXC3_9BACT</name>
<accession>A0A9X1HXC3</accession>
<keyword evidence="2" id="KW-0732">Signal</keyword>
<dbReference type="EMBL" id="JAIXNE010000009">
    <property type="protein sequence ID" value="MCA6079075.1"/>
    <property type="molecule type" value="Genomic_DNA"/>
</dbReference>
<dbReference type="PANTHER" id="PTHR36842:SF1">
    <property type="entry name" value="PROTEIN TOLB"/>
    <property type="match status" value="1"/>
</dbReference>
<feature type="chain" id="PRO_5040757773" evidence="2">
    <location>
        <begin position="20"/>
        <end position="802"/>
    </location>
</feature>
<keyword evidence="5" id="KW-1185">Reference proteome</keyword>
<feature type="signal peptide" evidence="2">
    <location>
        <begin position="1"/>
        <end position="19"/>
    </location>
</feature>
<dbReference type="InterPro" id="IPR032485">
    <property type="entry name" value="LRP1-like_beta_prop"/>
</dbReference>
<evidence type="ECO:0000313" key="4">
    <source>
        <dbReference type="EMBL" id="MCA6079075.1"/>
    </source>
</evidence>
<dbReference type="Pfam" id="PF07676">
    <property type="entry name" value="PD40"/>
    <property type="match status" value="1"/>
</dbReference>